<gene>
    <name evidence="3" type="ORF">LO744_20215</name>
</gene>
<evidence type="ECO:0000256" key="2">
    <source>
        <dbReference type="SAM" id="Phobius"/>
    </source>
</evidence>
<keyword evidence="2" id="KW-1133">Transmembrane helix</keyword>
<evidence type="ECO:0000313" key="4">
    <source>
        <dbReference type="Proteomes" id="UP001108025"/>
    </source>
</evidence>
<keyword evidence="2" id="KW-0472">Membrane</keyword>
<evidence type="ECO:0008006" key="5">
    <source>
        <dbReference type="Google" id="ProtNLM"/>
    </source>
</evidence>
<proteinExistence type="predicted"/>
<feature type="compositionally biased region" description="Polar residues" evidence="1">
    <location>
        <begin position="217"/>
        <end position="230"/>
    </location>
</feature>
<dbReference type="RefSeq" id="WP_230672648.1">
    <property type="nucleotide sequence ID" value="NZ_JAJNAY010000003.1"/>
</dbReference>
<organism evidence="3 4">
    <name type="scientific">Chryseobacterium turcicum</name>
    <dbReference type="NCBI Taxonomy" id="2898076"/>
    <lineage>
        <taxon>Bacteria</taxon>
        <taxon>Pseudomonadati</taxon>
        <taxon>Bacteroidota</taxon>
        <taxon>Flavobacteriia</taxon>
        <taxon>Flavobacteriales</taxon>
        <taxon>Weeksellaceae</taxon>
        <taxon>Chryseobacterium group</taxon>
        <taxon>Chryseobacterium</taxon>
    </lineage>
</organism>
<sequence>MKEQKITVGKNLYTDLNKNKRTVWAILIVSVISIICFTYFSLVVYSDSTTKIYTINNRGDLIPLSLVDEQRDKIKVVQSNAEYFAKQLYELDQYNLKDKKEKLLWLVDKQPTEIIKDKERKNYYSNFLSINGLIQKAEIIPDSWEISQVEENPLVNFSVIIKRINGNNEEFFKADIKLRMTKVHINYPFNPFGFLITNFEESLSRIEKPSDDEQENLDSLKSNQPKPVVE</sequence>
<reference evidence="3" key="1">
    <citation type="submission" date="2021-11" db="EMBL/GenBank/DDBJ databases">
        <title>Description of novel Chryseobacterium species.</title>
        <authorList>
            <person name="Saticioglu I.B."/>
            <person name="Ay H."/>
            <person name="Altun S."/>
            <person name="Duman M."/>
        </authorList>
    </citation>
    <scope>NUCLEOTIDE SEQUENCE</scope>
    <source>
        <strain evidence="3">C-17</strain>
    </source>
</reference>
<comment type="caution">
    <text evidence="3">The sequence shown here is derived from an EMBL/GenBank/DDBJ whole genome shotgun (WGS) entry which is preliminary data.</text>
</comment>
<protein>
    <recommendedName>
        <fullName evidence="5">Conjugal transfer protein TraK</fullName>
    </recommendedName>
</protein>
<keyword evidence="4" id="KW-1185">Reference proteome</keyword>
<dbReference type="EMBL" id="JAJNAY010000003">
    <property type="protein sequence ID" value="MCD1119171.1"/>
    <property type="molecule type" value="Genomic_DNA"/>
</dbReference>
<dbReference type="Proteomes" id="UP001108025">
    <property type="component" value="Unassembled WGS sequence"/>
</dbReference>
<feature type="region of interest" description="Disordered" evidence="1">
    <location>
        <begin position="207"/>
        <end position="230"/>
    </location>
</feature>
<keyword evidence="2" id="KW-0812">Transmembrane</keyword>
<dbReference type="AlphaFoldDB" id="A0A9Q3YX22"/>
<evidence type="ECO:0000256" key="1">
    <source>
        <dbReference type="SAM" id="MobiDB-lite"/>
    </source>
</evidence>
<name>A0A9Q3YX22_9FLAO</name>
<accession>A0A9Q3YX22</accession>
<feature type="transmembrane region" description="Helical" evidence="2">
    <location>
        <begin position="21"/>
        <end position="45"/>
    </location>
</feature>
<evidence type="ECO:0000313" key="3">
    <source>
        <dbReference type="EMBL" id="MCD1119171.1"/>
    </source>
</evidence>